<evidence type="ECO:0000313" key="7">
    <source>
        <dbReference type="Proteomes" id="UP001528411"/>
    </source>
</evidence>
<dbReference type="RefSeq" id="WP_272181621.1">
    <property type="nucleotide sequence ID" value="NZ_JAQOMS010000002.1"/>
</dbReference>
<dbReference type="SUPFAM" id="SSF75005">
    <property type="entry name" value="Arabinanase/levansucrase/invertase"/>
    <property type="match status" value="1"/>
</dbReference>
<dbReference type="InterPro" id="IPR051795">
    <property type="entry name" value="Glycosyl_Hydrlase_43"/>
</dbReference>
<dbReference type="Pfam" id="PF04616">
    <property type="entry name" value="Glyco_hydro_43"/>
    <property type="match status" value="1"/>
</dbReference>
<dbReference type="SUPFAM" id="SSF49899">
    <property type="entry name" value="Concanavalin A-like lectins/glucanases"/>
    <property type="match status" value="1"/>
</dbReference>
<dbReference type="InterPro" id="IPR041542">
    <property type="entry name" value="GH43_C2"/>
</dbReference>
<evidence type="ECO:0000256" key="2">
    <source>
        <dbReference type="ARBA" id="ARBA00022801"/>
    </source>
</evidence>
<dbReference type="PANTHER" id="PTHR42812">
    <property type="entry name" value="BETA-XYLOSIDASE"/>
    <property type="match status" value="1"/>
</dbReference>
<reference evidence="6 7" key="1">
    <citation type="submission" date="2023-01" db="EMBL/GenBank/DDBJ databases">
        <title>Psychrosphaera sp. nov., isolated from marine algae.</title>
        <authorList>
            <person name="Bayburt H."/>
            <person name="Choi B.J."/>
            <person name="Kim J.M."/>
            <person name="Choi D.G."/>
            <person name="Jeon C.O."/>
        </authorList>
    </citation>
    <scope>NUCLEOTIDE SEQUENCE [LARGE SCALE GENOMIC DNA]</scope>
    <source>
        <strain evidence="6 7">G1-22</strain>
    </source>
</reference>
<dbReference type="Gene3D" id="2.115.10.20">
    <property type="entry name" value="Glycosyl hydrolase domain, family 43"/>
    <property type="match status" value="1"/>
</dbReference>
<accession>A0ABT5FFT1</accession>
<keyword evidence="2 4" id="KW-0378">Hydrolase</keyword>
<name>A0ABT5FFT1_9GAMM</name>
<feature type="domain" description="Beta-xylosidase C-terminal Concanavalin A-like" evidence="5">
    <location>
        <begin position="165"/>
        <end position="377"/>
    </location>
</feature>
<dbReference type="EMBL" id="JAQOMS010000002">
    <property type="protein sequence ID" value="MDC2890415.1"/>
    <property type="molecule type" value="Genomic_DNA"/>
</dbReference>
<dbReference type="InterPro" id="IPR023296">
    <property type="entry name" value="Glyco_hydro_beta-prop_sf"/>
</dbReference>
<gene>
    <name evidence="6" type="ORF">PN838_18715</name>
</gene>
<evidence type="ECO:0000256" key="3">
    <source>
        <dbReference type="ARBA" id="ARBA00023295"/>
    </source>
</evidence>
<protein>
    <submittedName>
        <fullName evidence="6">Family 43 glycosylhydrolase</fullName>
    </submittedName>
</protein>
<dbReference type="InterPro" id="IPR013320">
    <property type="entry name" value="ConA-like_dom_sf"/>
</dbReference>
<keyword evidence="7" id="KW-1185">Reference proteome</keyword>
<dbReference type="Pfam" id="PF17851">
    <property type="entry name" value="GH43_C2"/>
    <property type="match status" value="1"/>
</dbReference>
<evidence type="ECO:0000259" key="5">
    <source>
        <dbReference type="Pfam" id="PF17851"/>
    </source>
</evidence>
<organism evidence="6 7">
    <name type="scientific">Psychrosphaera algicola</name>
    <dbReference type="NCBI Taxonomy" id="3023714"/>
    <lineage>
        <taxon>Bacteria</taxon>
        <taxon>Pseudomonadati</taxon>
        <taxon>Pseudomonadota</taxon>
        <taxon>Gammaproteobacteria</taxon>
        <taxon>Alteromonadales</taxon>
        <taxon>Pseudoalteromonadaceae</taxon>
        <taxon>Psychrosphaera</taxon>
    </lineage>
</organism>
<dbReference type="Gene3D" id="2.60.120.200">
    <property type="match status" value="1"/>
</dbReference>
<comment type="caution">
    <text evidence="6">The sequence shown here is derived from an EMBL/GenBank/DDBJ whole genome shotgun (WGS) entry which is preliminary data.</text>
</comment>
<evidence type="ECO:0000256" key="4">
    <source>
        <dbReference type="RuleBase" id="RU361187"/>
    </source>
</evidence>
<evidence type="ECO:0000313" key="6">
    <source>
        <dbReference type="EMBL" id="MDC2890415.1"/>
    </source>
</evidence>
<sequence length="381" mass="43591">MQEFDTKKNQLVGKIHYIFEGTEHGRTEAPHLYKRNGYYYLMTAEGGTSYDHCITLCRSKTITGPYEVHPENPLITAKYSPDNYLQKTGHGDLVETQNGDWYVVFLTGRPLTTLGRCITGRESAIEKVEWRDDGWLYLACGGHEARAFVEAPELPEHAFTRSNTRVNFDSNEIDIHFQSLRVPMTPDWVNQTDRSGFLRLYGRDSLASCFEQSMIARRVQAHSTSAATCIEFNPENFQQMAGLTCYYNSTHHYYLHIYGDDFGQYSGKKYLAIISADNNEISEPLTKPIDVSDLEKVHLKAEYFGAHLQFYYGIDDEGKVKWRKVGPVLDGSILSDDYVEHAEQYFHPCFTGAFYGLACQDLSGQNNFADFGYFDYQEVEP</sequence>
<dbReference type="PANTHER" id="PTHR42812:SF12">
    <property type="entry name" value="BETA-XYLOSIDASE-RELATED"/>
    <property type="match status" value="1"/>
</dbReference>
<comment type="similarity">
    <text evidence="1 4">Belongs to the glycosyl hydrolase 43 family.</text>
</comment>
<proteinExistence type="inferred from homology"/>
<evidence type="ECO:0000256" key="1">
    <source>
        <dbReference type="ARBA" id="ARBA00009865"/>
    </source>
</evidence>
<dbReference type="Proteomes" id="UP001528411">
    <property type="component" value="Unassembled WGS sequence"/>
</dbReference>
<dbReference type="InterPro" id="IPR006710">
    <property type="entry name" value="Glyco_hydro_43"/>
</dbReference>
<keyword evidence="3 4" id="KW-0326">Glycosidase</keyword>